<dbReference type="InterPro" id="IPR002477">
    <property type="entry name" value="Peptidoglycan-bd-like"/>
</dbReference>
<name>A0A4D7B5V9_9HYPH</name>
<dbReference type="OrthoDB" id="9816507at2"/>
<dbReference type="Gene3D" id="1.10.101.10">
    <property type="entry name" value="PGBD-like superfamily/PGBD"/>
    <property type="match status" value="1"/>
</dbReference>
<feature type="region of interest" description="Disordered" evidence="1">
    <location>
        <begin position="125"/>
        <end position="153"/>
    </location>
</feature>
<dbReference type="SUPFAM" id="SSF47090">
    <property type="entry name" value="PGBD-like"/>
    <property type="match status" value="2"/>
</dbReference>
<protein>
    <recommendedName>
        <fullName evidence="2">Peptidoglycan binding-like domain-containing protein</fullName>
    </recommendedName>
</protein>
<evidence type="ECO:0000313" key="3">
    <source>
        <dbReference type="EMBL" id="QCI66515.1"/>
    </source>
</evidence>
<keyword evidence="4" id="KW-1185">Reference proteome</keyword>
<evidence type="ECO:0000256" key="1">
    <source>
        <dbReference type="SAM" id="MobiDB-lite"/>
    </source>
</evidence>
<evidence type="ECO:0000313" key="4">
    <source>
        <dbReference type="Proteomes" id="UP000298781"/>
    </source>
</evidence>
<accession>A0A4D7B5V9</accession>
<proteinExistence type="predicted"/>
<dbReference type="AlphaFoldDB" id="A0A4D7B5V9"/>
<feature type="domain" description="Peptidoglycan binding-like" evidence="2">
    <location>
        <begin position="282"/>
        <end position="326"/>
    </location>
</feature>
<feature type="compositionally biased region" description="Basic residues" evidence="1">
    <location>
        <begin position="13"/>
        <end position="25"/>
    </location>
</feature>
<organism evidence="3 4">
    <name type="scientific">Phreatobacter stygius</name>
    <dbReference type="NCBI Taxonomy" id="1940610"/>
    <lineage>
        <taxon>Bacteria</taxon>
        <taxon>Pseudomonadati</taxon>
        <taxon>Pseudomonadota</taxon>
        <taxon>Alphaproteobacteria</taxon>
        <taxon>Hyphomicrobiales</taxon>
        <taxon>Phreatobacteraceae</taxon>
        <taxon>Phreatobacter</taxon>
    </lineage>
</organism>
<dbReference type="EMBL" id="CP039690">
    <property type="protein sequence ID" value="QCI66515.1"/>
    <property type="molecule type" value="Genomic_DNA"/>
</dbReference>
<dbReference type="Pfam" id="PF01471">
    <property type="entry name" value="PG_binding_1"/>
    <property type="match status" value="2"/>
</dbReference>
<feature type="region of interest" description="Disordered" evidence="1">
    <location>
        <begin position="1"/>
        <end position="41"/>
    </location>
</feature>
<dbReference type="InterPro" id="IPR036365">
    <property type="entry name" value="PGBD-like_sf"/>
</dbReference>
<dbReference type="KEGG" id="pstg:E8M01_21155"/>
<evidence type="ECO:0000259" key="2">
    <source>
        <dbReference type="Pfam" id="PF01471"/>
    </source>
</evidence>
<sequence>MSSSACRLPPSPRRQHPSRSNRRAGKLRDVTYDEDDLRPRRGRVAETEFDDDEPRRVPLWRQVLGRNKGDMLAIGCAAFVAIGIGVNALARQSGPHPAPLFATARVEAPAVAPMPANRPAEIQSTASITPRGQDPRPADQSATTGQPRPRADVVTDIQKELARRSLYDGPVDGRTGPRTDAAIKRYETQAGLRVSGEATEQLLSHMRRPATRSAAPAPAQTINQLLAADAVPQPSRPPPQARPEAPQSIAQLISANPGAATATRAPAQGAANAATNPADRRIQAVKRALVQAGYGPLGSDTRDAIQRFERDRGLPVTGQANDRVVRELASLTGTRIE</sequence>
<feature type="region of interest" description="Disordered" evidence="1">
    <location>
        <begin position="257"/>
        <end position="278"/>
    </location>
</feature>
<dbReference type="Proteomes" id="UP000298781">
    <property type="component" value="Chromosome"/>
</dbReference>
<reference evidence="3 4" key="1">
    <citation type="submission" date="2019-04" db="EMBL/GenBank/DDBJ databases">
        <title>Phreatobacter aquaticus sp. nov.</title>
        <authorList>
            <person name="Choi A."/>
        </authorList>
    </citation>
    <scope>NUCLEOTIDE SEQUENCE [LARGE SCALE GENOMIC DNA]</scope>
    <source>
        <strain evidence="3 4">KCTC 52518</strain>
    </source>
</reference>
<feature type="domain" description="Peptidoglycan binding-like" evidence="2">
    <location>
        <begin position="152"/>
        <end position="206"/>
    </location>
</feature>
<feature type="compositionally biased region" description="Low complexity" evidence="1">
    <location>
        <begin position="257"/>
        <end position="277"/>
    </location>
</feature>
<gene>
    <name evidence="3" type="ORF">E8M01_21155</name>
</gene>
<feature type="compositionally biased region" description="Basic and acidic residues" evidence="1">
    <location>
        <begin position="26"/>
        <end position="41"/>
    </location>
</feature>
<dbReference type="InterPro" id="IPR036366">
    <property type="entry name" value="PGBDSf"/>
</dbReference>